<dbReference type="PANTHER" id="PTHR11609">
    <property type="entry name" value="PURINE BIOSYNTHESIS PROTEIN 6/7, PUR6/7"/>
    <property type="match status" value="1"/>
</dbReference>
<feature type="binding site" evidence="4">
    <location>
        <position position="103"/>
    </location>
    <ligand>
        <name>ATP</name>
        <dbReference type="ChEBI" id="CHEBI:30616"/>
    </ligand>
</feature>
<dbReference type="SUPFAM" id="SSF51246">
    <property type="entry name" value="Rudiment single hybrid motif"/>
    <property type="match status" value="1"/>
</dbReference>
<dbReference type="SUPFAM" id="SSF56059">
    <property type="entry name" value="Glutathione synthetase ATP-binding domain-like"/>
    <property type="match status" value="1"/>
</dbReference>
<evidence type="ECO:0000313" key="8">
    <source>
        <dbReference type="Proteomes" id="UP001224674"/>
    </source>
</evidence>
<feature type="binding site" evidence="4">
    <location>
        <begin position="268"/>
        <end position="269"/>
    </location>
    <ligand>
        <name>ATP</name>
        <dbReference type="ChEBI" id="CHEBI:30616"/>
    </ligand>
</feature>
<dbReference type="GO" id="GO:0005524">
    <property type="term" value="F:ATP binding"/>
    <property type="evidence" value="ECO:0007669"/>
    <property type="project" value="UniProtKB-UniRule"/>
</dbReference>
<dbReference type="Pfam" id="PF02222">
    <property type="entry name" value="ATP-grasp"/>
    <property type="match status" value="1"/>
</dbReference>
<dbReference type="InterPro" id="IPR016185">
    <property type="entry name" value="PreATP-grasp_dom_sf"/>
</dbReference>
<comment type="pathway">
    <text evidence="4 5">Purine metabolism; IMP biosynthesis via de novo pathway; 5-amino-1-(5-phospho-D-ribosyl)imidazole-4-carboxylate from 5-amino-1-(5-phospho-D-ribosyl)imidazole (N5-CAIR route): step 1/2.</text>
</comment>
<comment type="subunit">
    <text evidence="4 5">Homodimer.</text>
</comment>
<dbReference type="InterPro" id="IPR003135">
    <property type="entry name" value="ATP-grasp_carboxylate-amine"/>
</dbReference>
<dbReference type="InterPro" id="IPR011054">
    <property type="entry name" value="Rudment_hybrid_motif"/>
</dbReference>
<dbReference type="Pfam" id="PF17769">
    <property type="entry name" value="PurK_C"/>
    <property type="match status" value="1"/>
</dbReference>
<gene>
    <name evidence="4 5" type="primary">purK</name>
    <name evidence="7" type="ORF">QDX21_06035</name>
</gene>
<dbReference type="Proteomes" id="UP001224674">
    <property type="component" value="Chromosome"/>
</dbReference>
<dbReference type="RefSeq" id="WP_279675379.1">
    <property type="nucleotide sequence ID" value="NZ_CP122566.1"/>
</dbReference>
<dbReference type="GO" id="GO:0034028">
    <property type="term" value="F:5-(carboxyamino)imidazole ribonucleotide synthase activity"/>
    <property type="evidence" value="ECO:0007669"/>
    <property type="project" value="UniProtKB-UniRule"/>
</dbReference>
<dbReference type="InterPro" id="IPR040686">
    <property type="entry name" value="PurK_C"/>
</dbReference>
<comment type="catalytic activity">
    <reaction evidence="4 5">
        <text>5-amino-1-(5-phospho-beta-D-ribosyl)imidazole + hydrogencarbonate + ATP = 5-carboxyamino-1-(5-phospho-D-ribosyl)imidazole + ADP + phosphate + 2 H(+)</text>
        <dbReference type="Rhea" id="RHEA:19317"/>
        <dbReference type="ChEBI" id="CHEBI:15378"/>
        <dbReference type="ChEBI" id="CHEBI:17544"/>
        <dbReference type="ChEBI" id="CHEBI:30616"/>
        <dbReference type="ChEBI" id="CHEBI:43474"/>
        <dbReference type="ChEBI" id="CHEBI:58730"/>
        <dbReference type="ChEBI" id="CHEBI:137981"/>
        <dbReference type="ChEBI" id="CHEBI:456216"/>
        <dbReference type="EC" id="6.3.4.18"/>
    </reaction>
</comment>
<reference evidence="7 8" key="1">
    <citation type="submission" date="2023-03" db="EMBL/GenBank/DDBJ databases">
        <title>Complete genome sequences of several Auritidibacter ignavus strains isolated from ear infections.</title>
        <authorList>
            <person name="Baehr T."/>
            <person name="Baumhoegger A.M."/>
        </authorList>
    </citation>
    <scope>NUCLEOTIDE SEQUENCE [LARGE SCALE GENOMIC DNA]</scope>
    <source>
        <strain evidence="7 8">BABAE-6</strain>
    </source>
</reference>
<dbReference type="Gene3D" id="3.30.470.20">
    <property type="entry name" value="ATP-grasp fold, B domain"/>
    <property type="match status" value="1"/>
</dbReference>
<comment type="function">
    <text evidence="5">Catalyzes the ATP-dependent conversion of 5-aminoimidazole ribonucleotide (AIR) and HCO(3)- to N5-carboxyaminoimidazole ribonucleotide (N5-CAIR).</text>
</comment>
<dbReference type="InterPro" id="IPR011761">
    <property type="entry name" value="ATP-grasp"/>
</dbReference>
<evidence type="ECO:0000256" key="1">
    <source>
        <dbReference type="ARBA" id="ARBA00022741"/>
    </source>
</evidence>
<keyword evidence="2 4" id="KW-0658">Purine biosynthesis</keyword>
<evidence type="ECO:0000256" key="2">
    <source>
        <dbReference type="ARBA" id="ARBA00022755"/>
    </source>
</evidence>
<sequence>MSFPKIGVVGGGQLARMMAPPAIELGIELHVLAEAEGVSATTAACRSTVGDYHDLDTLRRFAGSVDVLTFDHEHVPSEHLRTLQAEGVALHPGPDALLYAQDKLAMRRKMTALGLPQPAYRAVSNVEELISAAQSIGYPVILKTPRGGYDGKGVRLIRRAEDAHESANWFDLPFDALLVEDCVQFTRELSAQVARRPSGETAPYPVVESIQTNEVCDLVTAPAPNLDQTIASAAQQAAVTIAEQLGVTGMLAVEMFEDPHSESGFSINELAMRPHNSGHWSMDGATTSQFEQHLRAILDLPLGSTTPVAEFTVMKNYLGGANEDLYGAFNTAMTRYPQAKIHAYGKSVRPGRKVGHVNVLTNPQRSLDDARRIAERTAAIIRDGSEPATDELPDR</sequence>
<comment type="caution">
    <text evidence="4">Lacks conserved residue(s) required for the propagation of feature annotation.</text>
</comment>
<dbReference type="HAMAP" id="MF_01928">
    <property type="entry name" value="PurK"/>
    <property type="match status" value="1"/>
</dbReference>
<proteinExistence type="inferred from homology"/>
<dbReference type="NCBIfam" id="NF004680">
    <property type="entry name" value="PRK06019.1-6"/>
    <property type="match status" value="1"/>
</dbReference>
<accession>A0AAJ6AKC5</accession>
<dbReference type="EMBL" id="CP122566">
    <property type="protein sequence ID" value="WGH94342.1"/>
    <property type="molecule type" value="Genomic_DNA"/>
</dbReference>
<dbReference type="AlphaFoldDB" id="A0AAJ6AKC5"/>
<dbReference type="Gene3D" id="3.40.50.20">
    <property type="match status" value="1"/>
</dbReference>
<protein>
    <recommendedName>
        <fullName evidence="4 5">N5-carboxyaminoimidazole ribonucleotide synthase</fullName>
        <shortName evidence="4 5">N5-CAIR synthase</shortName>
        <ecNumber evidence="4 5">6.3.4.18</ecNumber>
    </recommendedName>
    <alternativeName>
        <fullName evidence="4 5">5-(carboxyamino)imidazole ribonucleotide synthetase</fullName>
    </alternativeName>
</protein>
<dbReference type="Pfam" id="PF22660">
    <property type="entry name" value="RS_preATP-grasp-like"/>
    <property type="match status" value="1"/>
</dbReference>
<comment type="function">
    <text evidence="4">Catalyzes the ATP-dependent conversion of 5-aminoimidazole ribonucleotide (AIR) and HCO(3)(-) to N5-carboxyaminoimidazole ribonucleotide (N5-CAIR).</text>
</comment>
<feature type="binding site" evidence="4">
    <location>
        <position position="143"/>
    </location>
    <ligand>
        <name>ATP</name>
        <dbReference type="ChEBI" id="CHEBI:30616"/>
    </ligand>
</feature>
<dbReference type="SUPFAM" id="SSF52440">
    <property type="entry name" value="PreATP-grasp domain"/>
    <property type="match status" value="1"/>
</dbReference>
<evidence type="ECO:0000256" key="5">
    <source>
        <dbReference type="RuleBase" id="RU361200"/>
    </source>
</evidence>
<dbReference type="GO" id="GO:0005829">
    <property type="term" value="C:cytosol"/>
    <property type="evidence" value="ECO:0007669"/>
    <property type="project" value="TreeGrafter"/>
</dbReference>
<evidence type="ECO:0000313" key="7">
    <source>
        <dbReference type="EMBL" id="WGH94342.1"/>
    </source>
</evidence>
<dbReference type="InterPro" id="IPR013815">
    <property type="entry name" value="ATP_grasp_subdomain_1"/>
</dbReference>
<dbReference type="GO" id="GO:0046872">
    <property type="term" value="F:metal ion binding"/>
    <property type="evidence" value="ECO:0007669"/>
    <property type="project" value="InterPro"/>
</dbReference>
<evidence type="ECO:0000259" key="6">
    <source>
        <dbReference type="PROSITE" id="PS50975"/>
    </source>
</evidence>
<keyword evidence="4 5" id="KW-0436">Ligase</keyword>
<keyword evidence="1 4" id="KW-0547">Nucleotide-binding</keyword>
<dbReference type="EC" id="6.3.4.18" evidence="4 5"/>
<dbReference type="PROSITE" id="PS50975">
    <property type="entry name" value="ATP_GRASP"/>
    <property type="match status" value="1"/>
</dbReference>
<dbReference type="GO" id="GO:0004638">
    <property type="term" value="F:phosphoribosylaminoimidazole carboxylase activity"/>
    <property type="evidence" value="ECO:0007669"/>
    <property type="project" value="InterPro"/>
</dbReference>
<dbReference type="GO" id="GO:0006189">
    <property type="term" value="P:'de novo' IMP biosynthetic process"/>
    <property type="evidence" value="ECO:0007669"/>
    <property type="project" value="UniProtKB-UniRule"/>
</dbReference>
<dbReference type="Gene3D" id="3.30.1490.20">
    <property type="entry name" value="ATP-grasp fold, A domain"/>
    <property type="match status" value="1"/>
</dbReference>
<dbReference type="NCBIfam" id="NF004679">
    <property type="entry name" value="PRK06019.1-5"/>
    <property type="match status" value="1"/>
</dbReference>
<dbReference type="PANTHER" id="PTHR11609:SF5">
    <property type="entry name" value="PHOSPHORIBOSYLAMINOIMIDAZOLE CARBOXYLASE"/>
    <property type="match status" value="1"/>
</dbReference>
<evidence type="ECO:0000256" key="4">
    <source>
        <dbReference type="HAMAP-Rule" id="MF_01928"/>
    </source>
</evidence>
<feature type="binding site" evidence="4">
    <location>
        <position position="188"/>
    </location>
    <ligand>
        <name>ATP</name>
        <dbReference type="ChEBI" id="CHEBI:30616"/>
    </ligand>
</feature>
<feature type="binding site" evidence="4">
    <location>
        <begin position="180"/>
        <end position="183"/>
    </location>
    <ligand>
        <name>ATP</name>
        <dbReference type="ChEBI" id="CHEBI:30616"/>
    </ligand>
</feature>
<dbReference type="InterPro" id="IPR054350">
    <property type="entry name" value="PurT/PurK_preATP-grasp"/>
</dbReference>
<keyword evidence="3 4" id="KW-0067">ATP-binding</keyword>
<name>A0AAJ6AKC5_9MICC</name>
<organism evidence="7 8">
    <name type="scientific">Auritidibacter ignavus</name>
    <dbReference type="NCBI Taxonomy" id="678932"/>
    <lineage>
        <taxon>Bacteria</taxon>
        <taxon>Bacillati</taxon>
        <taxon>Actinomycetota</taxon>
        <taxon>Actinomycetes</taxon>
        <taxon>Micrococcales</taxon>
        <taxon>Micrococcaceae</taxon>
        <taxon>Auritidibacter</taxon>
    </lineage>
</organism>
<keyword evidence="8" id="KW-1185">Reference proteome</keyword>
<dbReference type="NCBIfam" id="TIGR01161">
    <property type="entry name" value="purK"/>
    <property type="match status" value="1"/>
</dbReference>
<comment type="similarity">
    <text evidence="4 5">Belongs to the PurK/PurT family.</text>
</comment>
<dbReference type="InterPro" id="IPR005875">
    <property type="entry name" value="PurK"/>
</dbReference>
<evidence type="ECO:0000256" key="3">
    <source>
        <dbReference type="ARBA" id="ARBA00022840"/>
    </source>
</evidence>
<feature type="domain" description="ATP-grasp" evidence="6">
    <location>
        <begin position="107"/>
        <end position="298"/>
    </location>
</feature>